<protein>
    <submittedName>
        <fullName evidence="6">SLC26A5 protein</fullName>
    </submittedName>
</protein>
<proteinExistence type="predicted"/>
<dbReference type="GO" id="GO:0055085">
    <property type="term" value="P:transmembrane transport"/>
    <property type="evidence" value="ECO:0007669"/>
    <property type="project" value="InterPro"/>
</dbReference>
<evidence type="ECO:0000256" key="2">
    <source>
        <dbReference type="ARBA" id="ARBA00022692"/>
    </source>
</evidence>
<dbReference type="AlphaFoldDB" id="A0A0C9QAC9"/>
<dbReference type="InterPro" id="IPR001902">
    <property type="entry name" value="SLC26A/SulP_fam"/>
</dbReference>
<evidence type="ECO:0000313" key="6">
    <source>
        <dbReference type="EMBL" id="JAG81160.1"/>
    </source>
</evidence>
<dbReference type="GO" id="GO:0016020">
    <property type="term" value="C:membrane"/>
    <property type="evidence" value="ECO:0007669"/>
    <property type="project" value="UniProtKB-SubCell"/>
</dbReference>
<keyword evidence="3" id="KW-1133">Transmembrane helix</keyword>
<dbReference type="PANTHER" id="PTHR11814">
    <property type="entry name" value="SULFATE TRANSPORTER"/>
    <property type="match status" value="1"/>
</dbReference>
<dbReference type="InterPro" id="IPR011547">
    <property type="entry name" value="SLC26A/SulP_dom"/>
</dbReference>
<reference evidence="6" key="1">
    <citation type="submission" date="2015-01" db="EMBL/GenBank/DDBJ databases">
        <title>Transcriptome Assembly of Fopius arisanus.</title>
        <authorList>
            <person name="Geib S."/>
        </authorList>
    </citation>
    <scope>NUCLEOTIDE SEQUENCE</scope>
</reference>
<name>A0A0C9QAC9_9HYME</name>
<evidence type="ECO:0000259" key="5">
    <source>
        <dbReference type="Pfam" id="PF00916"/>
    </source>
</evidence>
<keyword evidence="2" id="KW-0812">Transmembrane</keyword>
<evidence type="ECO:0000256" key="3">
    <source>
        <dbReference type="ARBA" id="ARBA00022989"/>
    </source>
</evidence>
<comment type="subcellular location">
    <subcellularLocation>
        <location evidence="1">Membrane</location>
        <topology evidence="1">Multi-pass membrane protein</topology>
    </subcellularLocation>
</comment>
<evidence type="ECO:0000256" key="4">
    <source>
        <dbReference type="ARBA" id="ARBA00023136"/>
    </source>
</evidence>
<dbReference type="Pfam" id="PF00916">
    <property type="entry name" value="Sulfate_transp"/>
    <property type="match status" value="1"/>
</dbReference>
<gene>
    <name evidence="6" type="primary">SLC26A5</name>
    <name evidence="6" type="ORF">g.60033</name>
</gene>
<accession>A0A0C9QAC9</accession>
<dbReference type="EMBL" id="GBYB01011393">
    <property type="protein sequence ID" value="JAG81160.1"/>
    <property type="molecule type" value="Transcribed_RNA"/>
</dbReference>
<organism evidence="6">
    <name type="scientific">Fopius arisanus</name>
    <dbReference type="NCBI Taxonomy" id="64838"/>
    <lineage>
        <taxon>Eukaryota</taxon>
        <taxon>Metazoa</taxon>
        <taxon>Ecdysozoa</taxon>
        <taxon>Arthropoda</taxon>
        <taxon>Hexapoda</taxon>
        <taxon>Insecta</taxon>
        <taxon>Pterygota</taxon>
        <taxon>Neoptera</taxon>
        <taxon>Endopterygota</taxon>
        <taxon>Hymenoptera</taxon>
        <taxon>Apocrita</taxon>
        <taxon>Ichneumonoidea</taxon>
        <taxon>Braconidae</taxon>
        <taxon>Opiinae</taxon>
        <taxon>Fopius</taxon>
    </lineage>
</organism>
<keyword evidence="4" id="KW-0472">Membrane</keyword>
<sequence>MLHSEIYQCLRTSLSSQRRLSPRFPFVRYNHSTCTQMKSLSHLHSSQLAMYVLRLGVISSLLSETLVSGFTTAAAVHVFTSQIKDLLGIHLPRRRGLLKVVYVSIYSTF</sequence>
<evidence type="ECO:0000256" key="1">
    <source>
        <dbReference type="ARBA" id="ARBA00004141"/>
    </source>
</evidence>
<feature type="domain" description="SLC26A/SulP transporter" evidence="5">
    <location>
        <begin position="47"/>
        <end position="99"/>
    </location>
</feature>